<dbReference type="RefSeq" id="WP_131582718.1">
    <property type="nucleotide sequence ID" value="NZ_SJZJ01000009.1"/>
</dbReference>
<keyword evidence="1" id="KW-1133">Transmembrane helix</keyword>
<evidence type="ECO:0000313" key="2">
    <source>
        <dbReference type="EMBL" id="TCJ28984.1"/>
    </source>
</evidence>
<protein>
    <submittedName>
        <fullName evidence="2">Uncharacterized protein</fullName>
    </submittedName>
</protein>
<evidence type="ECO:0000256" key="1">
    <source>
        <dbReference type="SAM" id="Phobius"/>
    </source>
</evidence>
<sequence>MTDVFSRARGRQKWAVVVLFGVLAGLMVWWWSHATVFEGRLGAKPVAAMQKGAGSRAVFVGVGIPDAHGDGDETITFRSTSVDVAENTAGAHASLAVCERAGRTDLVGSVLGTPLQYCSAIRPVVKGTRMRWQEGGQPSEYLVLRVVPTHPGTVAVDGISVSYRRSWSHGWQQGTEKAAVNVRVEGAPAPPR</sequence>
<reference evidence="2 3" key="1">
    <citation type="submission" date="2019-03" db="EMBL/GenBank/DDBJ databases">
        <authorList>
            <person name="Kim M.K.M."/>
        </authorList>
    </citation>
    <scope>NUCLEOTIDE SEQUENCE [LARGE SCALE GENOMIC DNA]</scope>
    <source>
        <strain evidence="2 3">18JY15-6</strain>
    </source>
</reference>
<comment type="caution">
    <text evidence="2">The sequence shown here is derived from an EMBL/GenBank/DDBJ whole genome shotgun (WGS) entry which is preliminary data.</text>
</comment>
<name>A0A4R1CCU4_9ACTN</name>
<feature type="transmembrane region" description="Helical" evidence="1">
    <location>
        <begin position="12"/>
        <end position="31"/>
    </location>
</feature>
<accession>A0A4R1CCU4</accession>
<organism evidence="2 3">
    <name type="scientific">Nocardioides jejuensis</name>
    <dbReference type="NCBI Taxonomy" id="2502782"/>
    <lineage>
        <taxon>Bacteria</taxon>
        <taxon>Bacillati</taxon>
        <taxon>Actinomycetota</taxon>
        <taxon>Actinomycetes</taxon>
        <taxon>Propionibacteriales</taxon>
        <taxon>Nocardioidaceae</taxon>
        <taxon>Nocardioides</taxon>
    </lineage>
</organism>
<gene>
    <name evidence="2" type="ORF">EPD65_07425</name>
</gene>
<keyword evidence="3" id="KW-1185">Reference proteome</keyword>
<dbReference type="EMBL" id="SJZJ01000009">
    <property type="protein sequence ID" value="TCJ28984.1"/>
    <property type="molecule type" value="Genomic_DNA"/>
</dbReference>
<evidence type="ECO:0000313" key="3">
    <source>
        <dbReference type="Proteomes" id="UP000295453"/>
    </source>
</evidence>
<keyword evidence="1" id="KW-0472">Membrane</keyword>
<keyword evidence="1" id="KW-0812">Transmembrane</keyword>
<proteinExistence type="predicted"/>
<dbReference type="Proteomes" id="UP000295453">
    <property type="component" value="Unassembled WGS sequence"/>
</dbReference>
<dbReference type="OrthoDB" id="9926897at2"/>
<dbReference type="AlphaFoldDB" id="A0A4R1CCU4"/>